<gene>
    <name evidence="6" type="ORF">SAMN06265360_102168</name>
</gene>
<dbReference type="SUPFAM" id="SSF55781">
    <property type="entry name" value="GAF domain-like"/>
    <property type="match status" value="1"/>
</dbReference>
<evidence type="ECO:0000256" key="1">
    <source>
        <dbReference type="ARBA" id="ARBA00023015"/>
    </source>
</evidence>
<dbReference type="EMBL" id="FZNW01000002">
    <property type="protein sequence ID" value="SNR32893.1"/>
    <property type="molecule type" value="Genomic_DNA"/>
</dbReference>
<feature type="domain" description="HTH luxR-type" evidence="5">
    <location>
        <begin position="228"/>
        <end position="293"/>
    </location>
</feature>
<organism evidence="6 7">
    <name type="scientific">Haloechinothrix alba</name>
    <dbReference type="NCBI Taxonomy" id="664784"/>
    <lineage>
        <taxon>Bacteria</taxon>
        <taxon>Bacillati</taxon>
        <taxon>Actinomycetota</taxon>
        <taxon>Actinomycetes</taxon>
        <taxon>Pseudonocardiales</taxon>
        <taxon>Pseudonocardiaceae</taxon>
        <taxon>Haloechinothrix</taxon>
    </lineage>
</organism>
<dbReference type="GO" id="GO:0006355">
    <property type="term" value="P:regulation of DNA-templated transcription"/>
    <property type="evidence" value="ECO:0007669"/>
    <property type="project" value="InterPro"/>
</dbReference>
<dbReference type="SUPFAM" id="SSF46894">
    <property type="entry name" value="C-terminal effector domain of the bipartite response regulators"/>
    <property type="match status" value="1"/>
</dbReference>
<keyword evidence="1" id="KW-0805">Transcription regulation</keyword>
<evidence type="ECO:0000256" key="3">
    <source>
        <dbReference type="ARBA" id="ARBA00023163"/>
    </source>
</evidence>
<dbReference type="Gene3D" id="3.30.450.40">
    <property type="match status" value="1"/>
</dbReference>
<reference evidence="7" key="1">
    <citation type="submission" date="2017-06" db="EMBL/GenBank/DDBJ databases">
        <authorList>
            <person name="Varghese N."/>
            <person name="Submissions S."/>
        </authorList>
    </citation>
    <scope>NUCLEOTIDE SEQUENCE [LARGE SCALE GENOMIC DNA]</scope>
    <source>
        <strain evidence="7">DSM 45207</strain>
    </source>
</reference>
<feature type="compositionally biased region" description="Low complexity" evidence="4">
    <location>
        <begin position="9"/>
        <end position="20"/>
    </location>
</feature>
<evidence type="ECO:0000256" key="2">
    <source>
        <dbReference type="ARBA" id="ARBA00023125"/>
    </source>
</evidence>
<dbReference type="Proteomes" id="UP000198348">
    <property type="component" value="Unassembled WGS sequence"/>
</dbReference>
<dbReference type="RefSeq" id="WP_089299802.1">
    <property type="nucleotide sequence ID" value="NZ_FZNW01000002.1"/>
</dbReference>
<keyword evidence="7" id="KW-1185">Reference proteome</keyword>
<dbReference type="InterPro" id="IPR000792">
    <property type="entry name" value="Tscrpt_reg_LuxR_C"/>
</dbReference>
<name>A0A238VGS6_9PSEU</name>
<evidence type="ECO:0000256" key="4">
    <source>
        <dbReference type="SAM" id="MobiDB-lite"/>
    </source>
</evidence>
<dbReference type="Gene3D" id="1.10.10.10">
    <property type="entry name" value="Winged helix-like DNA-binding domain superfamily/Winged helix DNA-binding domain"/>
    <property type="match status" value="1"/>
</dbReference>
<dbReference type="CDD" id="cd06170">
    <property type="entry name" value="LuxR_C_like"/>
    <property type="match status" value="1"/>
</dbReference>
<dbReference type="InterPro" id="IPR036388">
    <property type="entry name" value="WH-like_DNA-bd_sf"/>
</dbReference>
<dbReference type="GO" id="GO:0003677">
    <property type="term" value="F:DNA binding"/>
    <property type="evidence" value="ECO:0007669"/>
    <property type="project" value="UniProtKB-KW"/>
</dbReference>
<keyword evidence="2" id="KW-0238">DNA-binding</keyword>
<sequence>MASARVDQSTTGAASGADAGSDIAEQVRRGMRGIAQLEGVSAAIGGGVARSGEKLVLSELLEMRTCLLLGSVIRPGIGLGGMALQRRRPVVVDNYVESTGITHHFDRAVIADNLTGAVAIPLQVRGTIRAVLYGATRDGSAWGERTVDAATATVRNLANEIALEEEVQRRVRLHLRQREVEPSTGPDAHDLAEVRAELASIADSITDAGTRSRLVALSDRLVAGGERDGGTRARLSPRELEVLRQVAVGRTNSEIADSLGVLPTTVKTHLKNTMRKLGARNRMETVSVARNTGLLR</sequence>
<dbReference type="PANTHER" id="PTHR44688:SF16">
    <property type="entry name" value="DNA-BINDING TRANSCRIPTIONAL ACTIVATOR DEVR_DOSR"/>
    <property type="match status" value="1"/>
</dbReference>
<evidence type="ECO:0000313" key="7">
    <source>
        <dbReference type="Proteomes" id="UP000198348"/>
    </source>
</evidence>
<evidence type="ECO:0000259" key="5">
    <source>
        <dbReference type="PROSITE" id="PS50043"/>
    </source>
</evidence>
<evidence type="ECO:0000313" key="6">
    <source>
        <dbReference type="EMBL" id="SNR32893.1"/>
    </source>
</evidence>
<keyword evidence="3" id="KW-0804">Transcription</keyword>
<dbReference type="PROSITE" id="PS50043">
    <property type="entry name" value="HTH_LUXR_2"/>
    <property type="match status" value="1"/>
</dbReference>
<protein>
    <submittedName>
        <fullName evidence="6">Regulatory protein, luxR family</fullName>
    </submittedName>
</protein>
<accession>A0A238VGS6</accession>
<feature type="region of interest" description="Disordered" evidence="4">
    <location>
        <begin position="1"/>
        <end position="20"/>
    </location>
</feature>
<dbReference type="Pfam" id="PF00196">
    <property type="entry name" value="GerE"/>
    <property type="match status" value="1"/>
</dbReference>
<dbReference type="InterPro" id="IPR029016">
    <property type="entry name" value="GAF-like_dom_sf"/>
</dbReference>
<dbReference type="PRINTS" id="PR00038">
    <property type="entry name" value="HTHLUXR"/>
</dbReference>
<dbReference type="OrthoDB" id="4069167at2"/>
<dbReference type="PANTHER" id="PTHR44688">
    <property type="entry name" value="DNA-BINDING TRANSCRIPTIONAL ACTIVATOR DEVR_DOSR"/>
    <property type="match status" value="1"/>
</dbReference>
<dbReference type="PROSITE" id="PS00622">
    <property type="entry name" value="HTH_LUXR_1"/>
    <property type="match status" value="1"/>
</dbReference>
<dbReference type="SMART" id="SM00421">
    <property type="entry name" value="HTH_LUXR"/>
    <property type="match status" value="1"/>
</dbReference>
<proteinExistence type="predicted"/>
<dbReference type="AlphaFoldDB" id="A0A238VGS6"/>
<dbReference type="InterPro" id="IPR016032">
    <property type="entry name" value="Sig_transdc_resp-reg_C-effctor"/>
</dbReference>